<protein>
    <recommendedName>
        <fullName evidence="3">Ribosome-binding factor A</fullName>
    </recommendedName>
</protein>
<gene>
    <name evidence="1" type="ORF">F1609_17670</name>
</gene>
<sequence length="106" mass="12140">MPDPKAFDAALYNSLRKEVARHIRHKLRSMEFDVTAMELHHSSSTKTLRVYVTISRTTNLKALYLAETILCQELQAQFGLQPHAFYWRYFPEHKAAEAAAPAPSAH</sequence>
<proteinExistence type="predicted"/>
<dbReference type="Proteomes" id="UP000819052">
    <property type="component" value="Unassembled WGS sequence"/>
</dbReference>
<keyword evidence="2" id="KW-1185">Reference proteome</keyword>
<dbReference type="RefSeq" id="WP_167077741.1">
    <property type="nucleotide sequence ID" value="NZ_VVIW01000010.1"/>
</dbReference>
<organism evidence="1 2">
    <name type="scientific">Massilia aquatica</name>
    <dbReference type="NCBI Taxonomy" id="2609000"/>
    <lineage>
        <taxon>Bacteria</taxon>
        <taxon>Pseudomonadati</taxon>
        <taxon>Pseudomonadota</taxon>
        <taxon>Betaproteobacteria</taxon>
        <taxon>Burkholderiales</taxon>
        <taxon>Oxalobacteraceae</taxon>
        <taxon>Telluria group</taxon>
        <taxon>Massilia</taxon>
    </lineage>
</organism>
<comment type="caution">
    <text evidence="1">The sequence shown here is derived from an EMBL/GenBank/DDBJ whole genome shotgun (WGS) entry which is preliminary data.</text>
</comment>
<reference evidence="1 2" key="1">
    <citation type="submission" date="2019-09" db="EMBL/GenBank/DDBJ databases">
        <title>Taxonomy of Antarctic Massilia spp.: description of Massilia rubra sp. nov., Massilia aquatica sp. nov., Massilia mucilaginosa sp. nov., Massilia frigida sp. nov. isolated from streams, lakes and regoliths.</title>
        <authorList>
            <person name="Holochova P."/>
            <person name="Sedlacek I."/>
            <person name="Kralova S."/>
            <person name="Maslanova I."/>
            <person name="Busse H.-J."/>
            <person name="Stankova E."/>
            <person name="Vrbovska V."/>
            <person name="Kovarovic V."/>
            <person name="Bartak M."/>
            <person name="Svec P."/>
            <person name="Pantucek R."/>
        </authorList>
    </citation>
    <scope>NUCLEOTIDE SEQUENCE [LARGE SCALE GENOMIC DNA]</scope>
    <source>
        <strain evidence="1 2">CCM 8693</strain>
    </source>
</reference>
<name>A0ABX0M6Q1_9BURK</name>
<dbReference type="EMBL" id="VVIW01000010">
    <property type="protein sequence ID" value="NHZ41979.1"/>
    <property type="molecule type" value="Genomic_DNA"/>
</dbReference>
<evidence type="ECO:0000313" key="1">
    <source>
        <dbReference type="EMBL" id="NHZ41979.1"/>
    </source>
</evidence>
<evidence type="ECO:0008006" key="3">
    <source>
        <dbReference type="Google" id="ProtNLM"/>
    </source>
</evidence>
<evidence type="ECO:0000313" key="2">
    <source>
        <dbReference type="Proteomes" id="UP000819052"/>
    </source>
</evidence>
<accession>A0ABX0M6Q1</accession>